<gene>
    <name evidence="5" type="ORF">niasHT_000935</name>
</gene>
<sequence length="562" mass="62528">MNSATLSGAIDVIVVEQPDGSLASTPFHVRFGKYGVFNYENKYVDIEINGEEIDLKMKLGENGVALFANDEEGILDLLNLNYGSNDARFTITTKYQGTAWCSCHIYLLKWYDKLVISDIDGTITKSDVLGHVIPAIGGTWAHSGVAELYTGIKKNGYQMVYLSSRAIGQSHYTKTYLQNFAQGSRTLPDGPVLLSPSSVLMAFRKEVIERKPEEFKIACLTDLKSLFPVGQPFFAGFGNRETDVKSYLAVQIPPERIMIIDPQGSLRRADNKAGGYVSDYPTLAMDSVDYVFPPRVDMDGIDIRTKEDGILSEFIAWRTDAEQFDALVDAELEQYEERSKRAKAIVVGTTDGRGADGKKKMYRNGRRANEQTTNVLILKTPFSKWLLPPFVSSPSPRRLLRLVKGRSNKGPLQTIFMSFVFCLNNQTLYINGQIGIAAGSTDVVPSGARAEAKRDDQHWENSEYAGSSFKHVINCNIMVADDMSDFPEVNETVKEFFTEDTYPARSFFQMVVAEERGHDRLEDYARAHSSRRCGAEAAGPGLLRGMSPRTSRVPTTPPTIVL</sequence>
<accession>A0ABD2MCV1</accession>
<dbReference type="InterPro" id="IPR006175">
    <property type="entry name" value="YjgF/YER057c/UK114"/>
</dbReference>
<dbReference type="Pfam" id="PF01042">
    <property type="entry name" value="Ribonuc_L-PSP"/>
    <property type="match status" value="1"/>
</dbReference>
<protein>
    <recommendedName>
        <fullName evidence="4">LNS2/PITP domain-containing protein</fullName>
    </recommendedName>
</protein>
<dbReference type="InterPro" id="IPR013209">
    <property type="entry name" value="LNS2"/>
</dbReference>
<dbReference type="Pfam" id="PF08235">
    <property type="entry name" value="LNS2"/>
    <property type="match status" value="1"/>
</dbReference>
<feature type="domain" description="LNS2/PITP" evidence="4">
    <location>
        <begin position="114"/>
        <end position="269"/>
    </location>
</feature>
<dbReference type="AlphaFoldDB" id="A0ABD2MCV1"/>
<reference evidence="5 6" key="1">
    <citation type="submission" date="2024-10" db="EMBL/GenBank/DDBJ databases">
        <authorList>
            <person name="Kim D."/>
        </authorList>
    </citation>
    <scope>NUCLEOTIDE SEQUENCE [LARGE SCALE GENOMIC DNA]</scope>
    <source>
        <strain evidence="5">BH-2024</strain>
    </source>
</reference>
<evidence type="ECO:0000256" key="2">
    <source>
        <dbReference type="ARBA" id="ARBA00005476"/>
    </source>
</evidence>
<dbReference type="InterPro" id="IPR031315">
    <property type="entry name" value="LNS2/PITP"/>
</dbReference>
<dbReference type="InterPro" id="IPR007651">
    <property type="entry name" value="Lipin_N"/>
</dbReference>
<comment type="caution">
    <text evidence="5">The sequence shown here is derived from an EMBL/GenBank/DDBJ whole genome shotgun (WGS) entry which is preliminary data.</text>
</comment>
<dbReference type="Gene3D" id="3.30.1330.40">
    <property type="entry name" value="RutC-like"/>
    <property type="match status" value="1"/>
</dbReference>
<evidence type="ECO:0000259" key="4">
    <source>
        <dbReference type="SMART" id="SM00775"/>
    </source>
</evidence>
<dbReference type="GO" id="GO:0008195">
    <property type="term" value="F:phosphatidate phosphatase activity"/>
    <property type="evidence" value="ECO:0007669"/>
    <property type="project" value="UniProtKB-EC"/>
</dbReference>
<organism evidence="5 6">
    <name type="scientific">Heterodera trifolii</name>
    <dbReference type="NCBI Taxonomy" id="157864"/>
    <lineage>
        <taxon>Eukaryota</taxon>
        <taxon>Metazoa</taxon>
        <taxon>Ecdysozoa</taxon>
        <taxon>Nematoda</taxon>
        <taxon>Chromadorea</taxon>
        <taxon>Rhabditida</taxon>
        <taxon>Tylenchina</taxon>
        <taxon>Tylenchomorpha</taxon>
        <taxon>Tylenchoidea</taxon>
        <taxon>Heteroderidae</taxon>
        <taxon>Heteroderinae</taxon>
        <taxon>Heterodera</taxon>
    </lineage>
</organism>
<comment type="similarity">
    <text evidence="2">Belongs to the lipin family.</text>
</comment>
<dbReference type="Proteomes" id="UP001620626">
    <property type="component" value="Unassembled WGS sequence"/>
</dbReference>
<dbReference type="SUPFAM" id="SSF55298">
    <property type="entry name" value="YjgF-like"/>
    <property type="match status" value="1"/>
</dbReference>
<proteinExistence type="inferred from homology"/>
<dbReference type="EMBL" id="JBICBT010000033">
    <property type="protein sequence ID" value="KAL3125345.1"/>
    <property type="molecule type" value="Genomic_DNA"/>
</dbReference>
<dbReference type="PANTHER" id="PTHR12181">
    <property type="entry name" value="LIPIN"/>
    <property type="match status" value="1"/>
</dbReference>
<evidence type="ECO:0000313" key="5">
    <source>
        <dbReference type="EMBL" id="KAL3125345.1"/>
    </source>
</evidence>
<dbReference type="PANTHER" id="PTHR12181:SF12">
    <property type="entry name" value="PHOSPHATIDATE PHOSPHATASE"/>
    <property type="match status" value="1"/>
</dbReference>
<dbReference type="SUPFAM" id="SSF56784">
    <property type="entry name" value="HAD-like"/>
    <property type="match status" value="1"/>
</dbReference>
<dbReference type="InterPro" id="IPR035959">
    <property type="entry name" value="RutC-like_sf"/>
</dbReference>
<dbReference type="InterPro" id="IPR026058">
    <property type="entry name" value="LIPIN"/>
</dbReference>
<evidence type="ECO:0000256" key="3">
    <source>
        <dbReference type="SAM" id="MobiDB-lite"/>
    </source>
</evidence>
<dbReference type="Pfam" id="PF04571">
    <property type="entry name" value="Lipin_N"/>
    <property type="match status" value="1"/>
</dbReference>
<name>A0ABD2MCV1_9BILA</name>
<evidence type="ECO:0000256" key="1">
    <source>
        <dbReference type="ARBA" id="ARBA00001180"/>
    </source>
</evidence>
<dbReference type="CDD" id="cd00448">
    <property type="entry name" value="YjgF_YER057c_UK114_family"/>
    <property type="match status" value="1"/>
</dbReference>
<evidence type="ECO:0000313" key="6">
    <source>
        <dbReference type="Proteomes" id="UP001620626"/>
    </source>
</evidence>
<feature type="region of interest" description="Disordered" evidence="3">
    <location>
        <begin position="535"/>
        <end position="562"/>
    </location>
</feature>
<dbReference type="InterPro" id="IPR036412">
    <property type="entry name" value="HAD-like_sf"/>
</dbReference>
<comment type="catalytic activity">
    <reaction evidence="1">
        <text>a 1,2-diacyl-sn-glycero-3-phosphate + H2O = a 1,2-diacyl-sn-glycerol + phosphate</text>
        <dbReference type="Rhea" id="RHEA:27429"/>
        <dbReference type="ChEBI" id="CHEBI:15377"/>
        <dbReference type="ChEBI" id="CHEBI:17815"/>
        <dbReference type="ChEBI" id="CHEBI:43474"/>
        <dbReference type="ChEBI" id="CHEBI:58608"/>
        <dbReference type="EC" id="3.1.3.4"/>
    </reaction>
    <physiologicalReaction direction="left-to-right" evidence="1">
        <dbReference type="Rhea" id="RHEA:27430"/>
    </physiologicalReaction>
</comment>
<keyword evidence="6" id="KW-1185">Reference proteome</keyword>
<dbReference type="SMART" id="SM00775">
    <property type="entry name" value="LNS2"/>
    <property type="match status" value="1"/>
</dbReference>